<dbReference type="InterPro" id="IPR055797">
    <property type="entry name" value="DUF7373"/>
</dbReference>
<dbReference type="EMBL" id="LR215973">
    <property type="protein sequence ID" value="VFB01398.1"/>
    <property type="molecule type" value="Genomic_DNA"/>
</dbReference>
<organism evidence="3 4">
    <name type="scientific">Nocardia cyriacigeorgica</name>
    <dbReference type="NCBI Taxonomy" id="135487"/>
    <lineage>
        <taxon>Bacteria</taxon>
        <taxon>Bacillati</taxon>
        <taxon>Actinomycetota</taxon>
        <taxon>Actinomycetes</taxon>
        <taxon>Mycobacteriales</taxon>
        <taxon>Nocardiaceae</taxon>
        <taxon>Nocardia</taxon>
    </lineage>
</organism>
<dbReference type="AlphaFoldDB" id="A0A4U8WFR6"/>
<sequence length="423" mass="45643">MSDRCRTIRLTHSSEGGSVRFNAGSHRFRAVIGLLLACAVVATSCGSDTEAAAPAVDLTQLDVGGYPTLPRQLGAPKNKDVPRLVEAQRLANIMPLPVEIDPRFGYQGPGTRTFLLPGEAHLSPIHRWISEEHFADDAKGFISGFSATAQSTKASALATTLSSNVLIFTDAAAATDAAAKLSRARFLRDDKGPVEPVKLDTFPAAHVRWQPSQQTLASWLAQDEFVIVTIAYNAEALMLGESDLPGLSALAEKAITATSTSLEKFEPTPADKLMENSIDPDGMRSISLARPVGDSFVNVPGTYDLHGSLHFPIDPVERKQELVDAGVDRVAHDAGELYRAADAESAQELKDKSSQLNRMFRSAPAPKGLPQATCTEYKGPAQGAIRFYCHVAFDRYYAFMAAEQLLDAQQRISAQYAILANSK</sequence>
<feature type="domain" description="DUF7373" evidence="2">
    <location>
        <begin position="300"/>
        <end position="422"/>
    </location>
</feature>
<gene>
    <name evidence="3" type="ORF">NCTC10797_05216</name>
</gene>
<reference evidence="3 4" key="1">
    <citation type="submission" date="2019-02" db="EMBL/GenBank/DDBJ databases">
        <authorList>
            <consortium name="Pathogen Informatics"/>
        </authorList>
    </citation>
    <scope>NUCLEOTIDE SEQUENCE [LARGE SCALE GENOMIC DNA]</scope>
    <source>
        <strain evidence="3 4">3012STDY6756504</strain>
    </source>
</reference>
<evidence type="ECO:0000313" key="3">
    <source>
        <dbReference type="EMBL" id="VFB01398.1"/>
    </source>
</evidence>
<protein>
    <submittedName>
        <fullName evidence="3">Uncharacterized protein</fullName>
    </submittedName>
</protein>
<proteinExistence type="predicted"/>
<dbReference type="Pfam" id="PF24092">
    <property type="entry name" value="DUF7373_C"/>
    <property type="match status" value="1"/>
</dbReference>
<evidence type="ECO:0000313" key="4">
    <source>
        <dbReference type="Proteomes" id="UP000290439"/>
    </source>
</evidence>
<accession>A0A4U8WFR6</accession>
<feature type="domain" description="DUF7373" evidence="1">
    <location>
        <begin position="74"/>
        <end position="275"/>
    </location>
</feature>
<name>A0A4U8WFR6_9NOCA</name>
<evidence type="ECO:0000259" key="1">
    <source>
        <dbReference type="Pfam" id="PF24088"/>
    </source>
</evidence>
<dbReference type="Proteomes" id="UP000290439">
    <property type="component" value="Chromosome"/>
</dbReference>
<dbReference type="InterPro" id="IPR056463">
    <property type="entry name" value="DUF7373_C"/>
</dbReference>
<evidence type="ECO:0000259" key="2">
    <source>
        <dbReference type="Pfam" id="PF24092"/>
    </source>
</evidence>
<dbReference type="Pfam" id="PF24088">
    <property type="entry name" value="DUF7373"/>
    <property type="match status" value="1"/>
</dbReference>